<evidence type="ECO:0000313" key="3">
    <source>
        <dbReference type="EMBL" id="JAA73702.1"/>
    </source>
</evidence>
<dbReference type="InterPro" id="IPR028260">
    <property type="entry name" value="FAM177"/>
</dbReference>
<feature type="coiled-coil region" evidence="1">
    <location>
        <begin position="95"/>
        <end position="129"/>
    </location>
</feature>
<proteinExistence type="evidence at transcript level"/>
<accession>A0A0K8RRI5</accession>
<dbReference type="PANTHER" id="PTHR31206">
    <property type="entry name" value="LP10445P"/>
    <property type="match status" value="1"/>
</dbReference>
<sequence length="185" mass="20539">MPQFSEVSLNKDCVSAKIKSPRKILHFSDGVLEEYSSEDESEALVPDTSNLTVADPKTMSWFPYFFHLALQMGTKALAVCDYLGEHLAYFFGITSPKYQYELEEYQKMVQEEEEEKRREAEQMAGWRSAGDAEIGVTAQPGAAPLPNSTQRSADVPLQRSADVPLPPVPSTPDQTIHAVAATRIV</sequence>
<feature type="non-terminal residue" evidence="3">
    <location>
        <position position="185"/>
    </location>
</feature>
<reference evidence="3" key="1">
    <citation type="submission" date="2012-12" db="EMBL/GenBank/DDBJ databases">
        <title>Identification and characterization of a phenylalanine ammonia-lyase gene family in Isatis indigotica Fort.</title>
        <authorList>
            <person name="Liu Q."/>
            <person name="Chen J."/>
            <person name="Zhou X."/>
            <person name="Di P."/>
            <person name="Xiao Y."/>
            <person name="Xuan H."/>
            <person name="Zhang L."/>
            <person name="Chen W."/>
        </authorList>
    </citation>
    <scope>NUCLEOTIDE SEQUENCE</scope>
    <source>
        <tissue evidence="3">Salivary gland</tissue>
    </source>
</reference>
<organism evidence="3">
    <name type="scientific">Ixodes ricinus</name>
    <name type="common">Common tick</name>
    <name type="synonym">Acarus ricinus</name>
    <dbReference type="NCBI Taxonomy" id="34613"/>
    <lineage>
        <taxon>Eukaryota</taxon>
        <taxon>Metazoa</taxon>
        <taxon>Ecdysozoa</taxon>
        <taxon>Arthropoda</taxon>
        <taxon>Chelicerata</taxon>
        <taxon>Arachnida</taxon>
        <taxon>Acari</taxon>
        <taxon>Parasitiformes</taxon>
        <taxon>Ixodida</taxon>
        <taxon>Ixodoidea</taxon>
        <taxon>Ixodidae</taxon>
        <taxon>Ixodinae</taxon>
        <taxon>Ixodes</taxon>
    </lineage>
</organism>
<feature type="region of interest" description="Disordered" evidence="2">
    <location>
        <begin position="136"/>
        <end position="173"/>
    </location>
</feature>
<name>A0A0K8RRI5_IXORI</name>
<dbReference type="AlphaFoldDB" id="A0A0K8RRI5"/>
<evidence type="ECO:0000256" key="1">
    <source>
        <dbReference type="SAM" id="Coils"/>
    </source>
</evidence>
<evidence type="ECO:0000256" key="2">
    <source>
        <dbReference type="SAM" id="MobiDB-lite"/>
    </source>
</evidence>
<keyword evidence="1" id="KW-0175">Coiled coil</keyword>
<dbReference type="Pfam" id="PF14774">
    <property type="entry name" value="FAM177"/>
    <property type="match status" value="1"/>
</dbReference>
<protein>
    <recommendedName>
        <fullName evidence="4">Protein FAM177A1</fullName>
    </recommendedName>
</protein>
<evidence type="ECO:0008006" key="4">
    <source>
        <dbReference type="Google" id="ProtNLM"/>
    </source>
</evidence>
<dbReference type="EMBL" id="GADI01000106">
    <property type="protein sequence ID" value="JAA73702.1"/>
    <property type="molecule type" value="mRNA"/>
</dbReference>
<dbReference type="PANTHER" id="PTHR31206:SF1">
    <property type="entry name" value="LP10445P"/>
    <property type="match status" value="1"/>
</dbReference>